<dbReference type="Proteomes" id="UP000594014">
    <property type="component" value="Chromosome"/>
</dbReference>
<evidence type="ECO:0000313" key="1">
    <source>
        <dbReference type="EMBL" id="QOX63479.1"/>
    </source>
</evidence>
<gene>
    <name evidence="1" type="ORF">FRZ06_08985</name>
</gene>
<reference evidence="1" key="1">
    <citation type="submission" date="2019-08" db="EMBL/GenBank/DDBJ databases">
        <title>Genome sequence of Clostridiales bacterium MT110.</title>
        <authorList>
            <person name="Cao J."/>
        </authorList>
    </citation>
    <scope>NUCLEOTIDE SEQUENCE</scope>
    <source>
        <strain evidence="1">MT110</strain>
    </source>
</reference>
<keyword evidence="2" id="KW-1185">Reference proteome</keyword>
<keyword evidence="1" id="KW-0418">Kinase</keyword>
<evidence type="ECO:0000313" key="2">
    <source>
        <dbReference type="Proteomes" id="UP000594014"/>
    </source>
</evidence>
<protein>
    <submittedName>
        <fullName evidence="1">HAMP domain-containing histidine kinase</fullName>
    </submittedName>
</protein>
<sequence length="399" mass="45123">MKGKKTSIRAELILALLASVGIAGCCIFFLCILMLLASFSMDFAIFFNEHVLWFVLLFILIFAGLTLLFFVIFLKKKIAYLETITESLAQIAEGKFDVNLPADTDDELGKMAQTINDMAWRLKESLEEERRQEQVKNDLITNLSHDLRTPLTSVMGYLELLRNLTEQSKKANIQYKAQAISQEDQTQDVFQELSRYIEPAYNQCVNLKVLIEELFEYTKLSNRELKLNLATFSVGELLSQTLTDFMPELEKAGLELRLKLPDQRYSVEADPLLIKRVFDNLISNAIRYGAGGGCIDVELTSEICRNHENAGSNIDLIDDYCNERIVAVSFINYGEPIPDQELPHIFERFYRGDKSRARPADGSGLGLAIAESIIRIHNGSIAACSSEDRTVFSIRLKSC</sequence>
<proteinExistence type="predicted"/>
<dbReference type="EMBL" id="CP042469">
    <property type="protein sequence ID" value="QOX63479.1"/>
    <property type="molecule type" value="Genomic_DNA"/>
</dbReference>
<accession>A0ACD1AB18</accession>
<organism evidence="1 2">
    <name type="scientific">Anoxybacterium hadale</name>
    <dbReference type="NCBI Taxonomy" id="3408580"/>
    <lineage>
        <taxon>Bacteria</taxon>
        <taxon>Bacillati</taxon>
        <taxon>Bacillota</taxon>
        <taxon>Clostridia</taxon>
        <taxon>Peptostreptococcales</taxon>
        <taxon>Anaerovoracaceae</taxon>
        <taxon>Anoxybacterium</taxon>
    </lineage>
</organism>
<keyword evidence="1" id="KW-0808">Transferase</keyword>
<name>A0ACD1AB18_9FIRM</name>